<organism evidence="12 13">
    <name type="scientific">Tritrichomonas musculus</name>
    <dbReference type="NCBI Taxonomy" id="1915356"/>
    <lineage>
        <taxon>Eukaryota</taxon>
        <taxon>Metamonada</taxon>
        <taxon>Parabasalia</taxon>
        <taxon>Tritrichomonadida</taxon>
        <taxon>Tritrichomonadidae</taxon>
        <taxon>Tritrichomonas</taxon>
    </lineage>
</organism>
<evidence type="ECO:0000259" key="11">
    <source>
        <dbReference type="PROSITE" id="PS50011"/>
    </source>
</evidence>
<evidence type="ECO:0000256" key="3">
    <source>
        <dbReference type="ARBA" id="ARBA00022679"/>
    </source>
</evidence>
<evidence type="ECO:0000256" key="7">
    <source>
        <dbReference type="ARBA" id="ARBA00047899"/>
    </source>
</evidence>
<dbReference type="EC" id="2.7.11.1" evidence="1"/>
<dbReference type="PANTHER" id="PTHR24054">
    <property type="entry name" value="CASEIN KINASE II SUBUNIT ALPHA"/>
    <property type="match status" value="1"/>
</dbReference>
<protein>
    <recommendedName>
        <fullName evidence="1">non-specific serine/threonine protein kinase</fullName>
        <ecNumber evidence="1">2.7.11.1</ecNumber>
    </recommendedName>
</protein>
<dbReference type="EMBL" id="JAPFFF010000003">
    <property type="protein sequence ID" value="KAK8893220.1"/>
    <property type="molecule type" value="Genomic_DNA"/>
</dbReference>
<keyword evidence="3" id="KW-0808">Transferase</keyword>
<sequence length="449" mass="51901">MTEFHVTFPDIQINTGLFDLIKNIKNIKPLKPEIKIDDVHIACQIGSGKFSDVFLAIVGPDCYALKIFKPYYHHRVEEERNTLLLLTKYGVPNIPRLISTFSVTESRREAFLMDLMYEHYNINKIRELTIDVKIAIIYKIFLSLKRANEAGIIHGNICPSNILIDSSLEQFKSNKKIDLKLLVNLLIVGWNISIRNQDRTMFQRISSNKSVSIQYTIDHKDYKIWGGDLAFKAPELLVHKKMITSKVDVWSVGCLFAYFLLGEKEKLWDESEKGSSLPENFEQLRKIALKKGPDDILKSCKEFIPAVHIGSFSSISQQKNPFETISNKINDSLLDIIEKTFYSGNEINHDLLDKNSNKEYWEKIYKEICKKPETSENPEISVNDDENIRQLKLSKNALYKNLNNLIQQCICVSEFTRLNTANALEEITRIRDSLNEFQNSLLKLKKQNE</sequence>
<accession>A0ABR2KPZ9</accession>
<dbReference type="PROSITE" id="PS50011">
    <property type="entry name" value="PROTEIN_KINASE_DOM"/>
    <property type="match status" value="1"/>
</dbReference>
<feature type="domain" description="Protein kinase" evidence="11">
    <location>
        <begin position="39"/>
        <end position="430"/>
    </location>
</feature>
<dbReference type="Gene3D" id="1.10.510.10">
    <property type="entry name" value="Transferase(Phosphotransferase) domain 1"/>
    <property type="match status" value="1"/>
</dbReference>
<evidence type="ECO:0000256" key="10">
    <source>
        <dbReference type="SAM" id="Coils"/>
    </source>
</evidence>
<reference evidence="12 13" key="1">
    <citation type="submission" date="2024-04" db="EMBL/GenBank/DDBJ databases">
        <title>Tritrichomonas musculus Genome.</title>
        <authorList>
            <person name="Alves-Ferreira E."/>
            <person name="Grigg M."/>
            <person name="Lorenzi H."/>
            <person name="Galac M."/>
        </authorList>
    </citation>
    <scope>NUCLEOTIDE SEQUENCE [LARGE SCALE GENOMIC DNA]</scope>
    <source>
        <strain evidence="12 13">EAF2021</strain>
    </source>
</reference>
<keyword evidence="4 9" id="KW-0547">Nucleotide-binding</keyword>
<evidence type="ECO:0000313" key="13">
    <source>
        <dbReference type="Proteomes" id="UP001470230"/>
    </source>
</evidence>
<dbReference type="InterPro" id="IPR000719">
    <property type="entry name" value="Prot_kinase_dom"/>
</dbReference>
<dbReference type="SMART" id="SM00220">
    <property type="entry name" value="S_TKc"/>
    <property type="match status" value="1"/>
</dbReference>
<keyword evidence="5" id="KW-0418">Kinase</keyword>
<evidence type="ECO:0000256" key="1">
    <source>
        <dbReference type="ARBA" id="ARBA00012513"/>
    </source>
</evidence>
<keyword evidence="10" id="KW-0175">Coiled coil</keyword>
<dbReference type="PANTHER" id="PTHR24054:SF0">
    <property type="entry name" value="CASEIN KINASE II SUBUNIT ALPHA"/>
    <property type="match status" value="1"/>
</dbReference>
<keyword evidence="6 9" id="KW-0067">ATP-binding</keyword>
<feature type="coiled-coil region" evidence="10">
    <location>
        <begin position="388"/>
        <end position="447"/>
    </location>
</feature>
<dbReference type="Gene3D" id="3.30.200.20">
    <property type="entry name" value="Phosphorylase Kinase, domain 1"/>
    <property type="match status" value="1"/>
</dbReference>
<dbReference type="InterPro" id="IPR017441">
    <property type="entry name" value="Protein_kinase_ATP_BS"/>
</dbReference>
<gene>
    <name evidence="12" type="ORF">M9Y10_021636</name>
</gene>
<dbReference type="Pfam" id="PF00069">
    <property type="entry name" value="Pkinase"/>
    <property type="match status" value="1"/>
</dbReference>
<evidence type="ECO:0000256" key="2">
    <source>
        <dbReference type="ARBA" id="ARBA00022527"/>
    </source>
</evidence>
<proteinExistence type="predicted"/>
<keyword evidence="2" id="KW-0723">Serine/threonine-protein kinase</keyword>
<evidence type="ECO:0000256" key="4">
    <source>
        <dbReference type="ARBA" id="ARBA00022741"/>
    </source>
</evidence>
<dbReference type="InterPro" id="IPR011009">
    <property type="entry name" value="Kinase-like_dom_sf"/>
</dbReference>
<comment type="caution">
    <text evidence="12">The sequence shown here is derived from an EMBL/GenBank/DDBJ whole genome shotgun (WGS) entry which is preliminary data.</text>
</comment>
<evidence type="ECO:0000256" key="9">
    <source>
        <dbReference type="PROSITE-ProRule" id="PRU10141"/>
    </source>
</evidence>
<dbReference type="InterPro" id="IPR045216">
    <property type="entry name" value="CK2_alpha"/>
</dbReference>
<keyword evidence="13" id="KW-1185">Reference proteome</keyword>
<evidence type="ECO:0000256" key="8">
    <source>
        <dbReference type="ARBA" id="ARBA00048679"/>
    </source>
</evidence>
<feature type="binding site" evidence="9">
    <location>
        <position position="66"/>
    </location>
    <ligand>
        <name>ATP</name>
        <dbReference type="ChEBI" id="CHEBI:30616"/>
    </ligand>
</feature>
<comment type="catalytic activity">
    <reaction evidence="7">
        <text>L-threonyl-[protein] + ATP = O-phospho-L-threonyl-[protein] + ADP + H(+)</text>
        <dbReference type="Rhea" id="RHEA:46608"/>
        <dbReference type="Rhea" id="RHEA-COMP:11060"/>
        <dbReference type="Rhea" id="RHEA-COMP:11605"/>
        <dbReference type="ChEBI" id="CHEBI:15378"/>
        <dbReference type="ChEBI" id="CHEBI:30013"/>
        <dbReference type="ChEBI" id="CHEBI:30616"/>
        <dbReference type="ChEBI" id="CHEBI:61977"/>
        <dbReference type="ChEBI" id="CHEBI:456216"/>
        <dbReference type="EC" id="2.7.11.1"/>
    </reaction>
</comment>
<comment type="catalytic activity">
    <reaction evidence="8">
        <text>L-seryl-[protein] + ATP = O-phospho-L-seryl-[protein] + ADP + H(+)</text>
        <dbReference type="Rhea" id="RHEA:17989"/>
        <dbReference type="Rhea" id="RHEA-COMP:9863"/>
        <dbReference type="Rhea" id="RHEA-COMP:11604"/>
        <dbReference type="ChEBI" id="CHEBI:15378"/>
        <dbReference type="ChEBI" id="CHEBI:29999"/>
        <dbReference type="ChEBI" id="CHEBI:30616"/>
        <dbReference type="ChEBI" id="CHEBI:83421"/>
        <dbReference type="ChEBI" id="CHEBI:456216"/>
        <dbReference type="EC" id="2.7.11.1"/>
    </reaction>
</comment>
<dbReference type="SUPFAM" id="SSF56112">
    <property type="entry name" value="Protein kinase-like (PK-like)"/>
    <property type="match status" value="1"/>
</dbReference>
<evidence type="ECO:0000256" key="6">
    <source>
        <dbReference type="ARBA" id="ARBA00022840"/>
    </source>
</evidence>
<dbReference type="Proteomes" id="UP001470230">
    <property type="component" value="Unassembled WGS sequence"/>
</dbReference>
<evidence type="ECO:0000256" key="5">
    <source>
        <dbReference type="ARBA" id="ARBA00022777"/>
    </source>
</evidence>
<evidence type="ECO:0000313" key="12">
    <source>
        <dbReference type="EMBL" id="KAK8893220.1"/>
    </source>
</evidence>
<dbReference type="PROSITE" id="PS00107">
    <property type="entry name" value="PROTEIN_KINASE_ATP"/>
    <property type="match status" value="1"/>
</dbReference>
<name>A0ABR2KPZ9_9EUKA</name>